<feature type="non-terminal residue" evidence="1">
    <location>
        <position position="1"/>
    </location>
</feature>
<name>A0ACB7EMI3_NIBAL</name>
<accession>A0ACB7EMI3</accession>
<dbReference type="Proteomes" id="UP000805704">
    <property type="component" value="Chromosome 5"/>
</dbReference>
<evidence type="ECO:0000313" key="2">
    <source>
        <dbReference type="Proteomes" id="UP000805704"/>
    </source>
</evidence>
<proteinExistence type="predicted"/>
<comment type="caution">
    <text evidence="1">The sequence shown here is derived from an EMBL/GenBank/DDBJ whole genome shotgun (WGS) entry which is preliminary data.</text>
</comment>
<evidence type="ECO:0000313" key="1">
    <source>
        <dbReference type="EMBL" id="KAG8003030.1"/>
    </source>
</evidence>
<protein>
    <submittedName>
        <fullName evidence="1">Uncharacterized protein</fullName>
    </submittedName>
</protein>
<sequence length="209" mass="23536">RQSRKRTLKGRLSTPGWTQVSSKVPDLLPDTENQADSTEKRWQYLKAQCEFTNTSLRSRDENTGRNPKKQGRKNSQSESHKTRHESSPMKQKTKEPTNRVGERRQKEEEARILQHEGLQVETRLLHLSSRFRVQCDESETSALSQRSPPNRELLRLLEHSSFSSCETASSASEARGARTAGGGVHEQDRGPRGALRVRTEAGGTGQTTS</sequence>
<organism evidence="1 2">
    <name type="scientific">Nibea albiflora</name>
    <name type="common">Yellow drum</name>
    <name type="synonym">Corvina albiflora</name>
    <dbReference type="NCBI Taxonomy" id="240163"/>
    <lineage>
        <taxon>Eukaryota</taxon>
        <taxon>Metazoa</taxon>
        <taxon>Chordata</taxon>
        <taxon>Craniata</taxon>
        <taxon>Vertebrata</taxon>
        <taxon>Euteleostomi</taxon>
        <taxon>Actinopterygii</taxon>
        <taxon>Neopterygii</taxon>
        <taxon>Teleostei</taxon>
        <taxon>Neoteleostei</taxon>
        <taxon>Acanthomorphata</taxon>
        <taxon>Eupercaria</taxon>
        <taxon>Sciaenidae</taxon>
        <taxon>Nibea</taxon>
    </lineage>
</organism>
<reference evidence="1" key="1">
    <citation type="submission" date="2020-04" db="EMBL/GenBank/DDBJ databases">
        <title>A chromosome-scale assembly and high-density genetic map of the yellow drum (Nibea albiflora) genome.</title>
        <authorList>
            <person name="Xu D."/>
            <person name="Zhang W."/>
            <person name="Chen R."/>
            <person name="Tan P."/>
            <person name="Wang L."/>
            <person name="Song H."/>
            <person name="Tian L."/>
            <person name="Zhu Q."/>
            <person name="Wang B."/>
        </authorList>
    </citation>
    <scope>NUCLEOTIDE SEQUENCE</scope>
    <source>
        <strain evidence="1">ZJHYS-2018</strain>
    </source>
</reference>
<gene>
    <name evidence="1" type="ORF">GBF38_015689</name>
</gene>
<dbReference type="EMBL" id="CM024793">
    <property type="protein sequence ID" value="KAG8003030.1"/>
    <property type="molecule type" value="Genomic_DNA"/>
</dbReference>
<keyword evidence="2" id="KW-1185">Reference proteome</keyword>